<dbReference type="HOGENOM" id="CLU_3086976_0_0_1"/>
<organism evidence="1 2">
    <name type="scientific">Botryotinia fuckeliana (strain T4)</name>
    <name type="common">Noble rot fungus</name>
    <name type="synonym">Botrytis cinerea</name>
    <dbReference type="NCBI Taxonomy" id="999810"/>
    <lineage>
        <taxon>Eukaryota</taxon>
        <taxon>Fungi</taxon>
        <taxon>Dikarya</taxon>
        <taxon>Ascomycota</taxon>
        <taxon>Pezizomycotina</taxon>
        <taxon>Leotiomycetes</taxon>
        <taxon>Helotiales</taxon>
        <taxon>Sclerotiniaceae</taxon>
        <taxon>Botrytis</taxon>
    </lineage>
</organism>
<dbReference type="EMBL" id="FQ790298">
    <property type="protein sequence ID" value="CCD34087.1"/>
    <property type="molecule type" value="Genomic_DNA"/>
</dbReference>
<protein>
    <submittedName>
        <fullName evidence="1">Uncharacterized protein</fullName>
    </submittedName>
</protein>
<accession>G2Y8H9</accession>
<dbReference type="Proteomes" id="UP000008177">
    <property type="component" value="Unplaced contigs"/>
</dbReference>
<evidence type="ECO:0000313" key="2">
    <source>
        <dbReference type="Proteomes" id="UP000008177"/>
    </source>
</evidence>
<dbReference type="InParanoid" id="G2Y8H9"/>
<gene>
    <name evidence="1" type="ORF">BofuT4_uP106260.1</name>
</gene>
<name>G2Y8H9_BOTF4</name>
<dbReference type="AlphaFoldDB" id="G2Y8H9"/>
<evidence type="ECO:0000313" key="1">
    <source>
        <dbReference type="EMBL" id="CCD34087.1"/>
    </source>
</evidence>
<sequence>MSVASHGGELSLPTIGKRANTFVVSLRLDTRRFCVAVEANWQIWPLKIELSR</sequence>
<proteinExistence type="predicted"/>
<reference evidence="2" key="1">
    <citation type="journal article" date="2011" name="PLoS Genet.">
        <title>Genomic analysis of the necrotrophic fungal pathogens Sclerotinia sclerotiorum and Botrytis cinerea.</title>
        <authorList>
            <person name="Amselem J."/>
            <person name="Cuomo C.A."/>
            <person name="van Kan J.A."/>
            <person name="Viaud M."/>
            <person name="Benito E.P."/>
            <person name="Couloux A."/>
            <person name="Coutinho P.M."/>
            <person name="de Vries R.P."/>
            <person name="Dyer P.S."/>
            <person name="Fillinger S."/>
            <person name="Fournier E."/>
            <person name="Gout L."/>
            <person name="Hahn M."/>
            <person name="Kohn L."/>
            <person name="Lapalu N."/>
            <person name="Plummer K.M."/>
            <person name="Pradier J.M."/>
            <person name="Quevillon E."/>
            <person name="Sharon A."/>
            <person name="Simon A."/>
            <person name="ten Have A."/>
            <person name="Tudzynski B."/>
            <person name="Tudzynski P."/>
            <person name="Wincker P."/>
            <person name="Andrew M."/>
            <person name="Anthouard V."/>
            <person name="Beever R.E."/>
            <person name="Beffa R."/>
            <person name="Benoit I."/>
            <person name="Bouzid O."/>
            <person name="Brault B."/>
            <person name="Chen Z."/>
            <person name="Choquer M."/>
            <person name="Collemare J."/>
            <person name="Cotton P."/>
            <person name="Danchin E.G."/>
            <person name="Da Silva C."/>
            <person name="Gautier A."/>
            <person name="Giraud C."/>
            <person name="Giraud T."/>
            <person name="Gonzalez C."/>
            <person name="Grossetete S."/>
            <person name="Guldener U."/>
            <person name="Henrissat B."/>
            <person name="Howlett B.J."/>
            <person name="Kodira C."/>
            <person name="Kretschmer M."/>
            <person name="Lappartient A."/>
            <person name="Leroch M."/>
            <person name="Levis C."/>
            <person name="Mauceli E."/>
            <person name="Neuveglise C."/>
            <person name="Oeser B."/>
            <person name="Pearson M."/>
            <person name="Poulain J."/>
            <person name="Poussereau N."/>
            <person name="Quesneville H."/>
            <person name="Rascle C."/>
            <person name="Schumacher J."/>
            <person name="Segurens B."/>
            <person name="Sexton A."/>
            <person name="Silva E."/>
            <person name="Sirven C."/>
            <person name="Soanes D.M."/>
            <person name="Talbot N.J."/>
            <person name="Templeton M."/>
            <person name="Yandava C."/>
            <person name="Yarden O."/>
            <person name="Zeng Q."/>
            <person name="Rollins J.A."/>
            <person name="Lebrun M.H."/>
            <person name="Dickman M."/>
        </authorList>
    </citation>
    <scope>NUCLEOTIDE SEQUENCE [LARGE SCALE GENOMIC DNA]</scope>
    <source>
        <strain evidence="2">T4</strain>
    </source>
</reference>